<feature type="domain" description="Lipid/polyisoprenoid-binding YceI-like" evidence="2">
    <location>
        <begin position="10"/>
        <end position="167"/>
    </location>
</feature>
<accession>A0A9W4EBF8</accession>
<dbReference type="PANTHER" id="PTHR34406:SF1">
    <property type="entry name" value="PROTEIN YCEI"/>
    <property type="match status" value="1"/>
</dbReference>
<protein>
    <submittedName>
        <fullName evidence="3">YceI domain-containing protein</fullName>
    </submittedName>
</protein>
<dbReference type="PANTHER" id="PTHR34406">
    <property type="entry name" value="PROTEIN YCEI"/>
    <property type="match status" value="1"/>
</dbReference>
<evidence type="ECO:0000313" key="4">
    <source>
        <dbReference type="Proteomes" id="UP001152519"/>
    </source>
</evidence>
<keyword evidence="4" id="KW-1185">Reference proteome</keyword>
<sequence>MSTTQITSGHYTLDPVRSMVGFQRRTFWGLTAVNGVFGSVQGRGTVDADGTAGGGLVIEVASLDSKHTKRDNHLRSKEMLDAESFPKITFDAERITPTGSSTADVEGKLTVRGTSRRLSYPVSFKKQGTDAVVLRGAVTIDPAQFGLKNPLGMMKGPAVINLDLRFTA</sequence>
<comment type="caution">
    <text evidence="3">The sequence shown here is derived from an EMBL/GenBank/DDBJ whole genome shotgun (WGS) entry which is preliminary data.</text>
</comment>
<organism evidence="3 4">
    <name type="scientific">Actinacidiphila cocklensis</name>
    <dbReference type="NCBI Taxonomy" id="887465"/>
    <lineage>
        <taxon>Bacteria</taxon>
        <taxon>Bacillati</taxon>
        <taxon>Actinomycetota</taxon>
        <taxon>Actinomycetes</taxon>
        <taxon>Kitasatosporales</taxon>
        <taxon>Streptomycetaceae</taxon>
        <taxon>Actinacidiphila</taxon>
    </lineage>
</organism>
<evidence type="ECO:0000313" key="3">
    <source>
        <dbReference type="EMBL" id="CAG6398494.1"/>
    </source>
</evidence>
<dbReference type="AlphaFoldDB" id="A0A9W4EBF8"/>
<evidence type="ECO:0000259" key="2">
    <source>
        <dbReference type="SMART" id="SM00867"/>
    </source>
</evidence>
<gene>
    <name evidence="3" type="ORF">SCOCK_70178</name>
</gene>
<proteinExistence type="inferred from homology"/>
<dbReference type="InterPro" id="IPR036761">
    <property type="entry name" value="TTHA0802/YceI-like_sf"/>
</dbReference>
<dbReference type="Proteomes" id="UP001152519">
    <property type="component" value="Unassembled WGS sequence"/>
</dbReference>
<reference evidence="3" key="1">
    <citation type="submission" date="2021-05" db="EMBL/GenBank/DDBJ databases">
        <authorList>
            <person name="Arsene-Ploetze F."/>
        </authorList>
    </citation>
    <scope>NUCLEOTIDE SEQUENCE</scope>
    <source>
        <strain evidence="3">DSM 42138</strain>
    </source>
</reference>
<dbReference type="Gene3D" id="2.40.128.110">
    <property type="entry name" value="Lipid/polyisoprenoid-binding, YceI-like"/>
    <property type="match status" value="1"/>
</dbReference>
<dbReference type="InterPro" id="IPR007372">
    <property type="entry name" value="Lipid/polyisoprenoid-bd_YceI"/>
</dbReference>
<comment type="similarity">
    <text evidence="1">Belongs to the UPF0312 family.</text>
</comment>
<dbReference type="Pfam" id="PF04264">
    <property type="entry name" value="YceI"/>
    <property type="match status" value="1"/>
</dbReference>
<dbReference type="SUPFAM" id="SSF101874">
    <property type="entry name" value="YceI-like"/>
    <property type="match status" value="1"/>
</dbReference>
<name>A0A9W4EBF8_9ACTN</name>
<dbReference type="EMBL" id="CAJSLV010000103">
    <property type="protein sequence ID" value="CAG6398494.1"/>
    <property type="molecule type" value="Genomic_DNA"/>
</dbReference>
<evidence type="ECO:0000256" key="1">
    <source>
        <dbReference type="ARBA" id="ARBA00008812"/>
    </source>
</evidence>
<dbReference type="SMART" id="SM00867">
    <property type="entry name" value="YceI"/>
    <property type="match status" value="1"/>
</dbReference>